<evidence type="ECO:0000313" key="1">
    <source>
        <dbReference type="EMBL" id="KAF8002880.1"/>
    </source>
</evidence>
<keyword evidence="2" id="KW-1185">Reference proteome</keyword>
<dbReference type="AlphaFoldDB" id="A0A8H7LCT9"/>
<proteinExistence type="predicted"/>
<organism evidence="1 2">
    <name type="scientific">Metschnikowia pulcherrima</name>
    <dbReference type="NCBI Taxonomy" id="27326"/>
    <lineage>
        <taxon>Eukaryota</taxon>
        <taxon>Fungi</taxon>
        <taxon>Dikarya</taxon>
        <taxon>Ascomycota</taxon>
        <taxon>Saccharomycotina</taxon>
        <taxon>Pichiomycetes</taxon>
        <taxon>Metschnikowiaceae</taxon>
        <taxon>Metschnikowia</taxon>
    </lineage>
</organism>
<gene>
    <name evidence="1" type="ORF">HF325_002125</name>
</gene>
<dbReference type="EMBL" id="JACBPP010000003">
    <property type="protein sequence ID" value="KAF8002880.1"/>
    <property type="molecule type" value="Genomic_DNA"/>
</dbReference>
<reference evidence="1" key="1">
    <citation type="submission" date="2020-10" db="EMBL/GenBank/DDBJ databases">
        <title>The Whole-Genome Sequence of Metschnikowia persimmonesis, a Novel Endophytic Yeast Species Isolated from Medicinal Plant Diospyros kaki Thumb.</title>
        <authorList>
            <person name="Rahmat E."/>
            <person name="Kang Y."/>
        </authorList>
    </citation>
    <scope>NUCLEOTIDE SEQUENCE</scope>
    <source>
        <strain evidence="1">KIOM G15050</strain>
    </source>
</reference>
<accession>A0A8H7LCT9</accession>
<comment type="caution">
    <text evidence="1">The sequence shown here is derived from an EMBL/GenBank/DDBJ whole genome shotgun (WGS) entry which is preliminary data.</text>
</comment>
<sequence>MPNMIIGIVAPTKFHFCNRDDKPFLLMQQFIHYFSKVLEDGSSDIPTKSGPIFGDIVLSTAGSLSPTEIPQLFWNLSRMQENRVCNVVWARND</sequence>
<protein>
    <submittedName>
        <fullName evidence="1">Uncharacterized protein</fullName>
    </submittedName>
</protein>
<evidence type="ECO:0000313" key="2">
    <source>
        <dbReference type="Proteomes" id="UP000649328"/>
    </source>
</evidence>
<name>A0A8H7LCT9_9ASCO</name>
<dbReference type="Proteomes" id="UP000649328">
    <property type="component" value="Unassembled WGS sequence"/>
</dbReference>